<dbReference type="SUPFAM" id="SSF55136">
    <property type="entry name" value="Probable bacterial effector-binding domain"/>
    <property type="match status" value="1"/>
</dbReference>
<sequence>MLTVGQLARIFNVTAKTIRHYDAVGLFMPQKVGGDNLYRYYSAEQLPELRRILFLRSMGLSIEVIRELKQNGTLHQAEKLKVILSEHAASIQEEIDIKLKHLASVKHMVDHISNSGGINIEPRIVRKEGFTVVGMEWNRKISAGEIQQMWEHFLTREHELLPYNLEPEHSYGICIPGPDGDFSYIAGLRTDGKRVPQGMQFITVPPQQYAVFTHFGSVSRIGETMELIYRKWLPLHGLEPTSGIDFELYDERFAGADNEKSQLDLYIPISNG</sequence>
<dbReference type="RefSeq" id="WP_379234729.1">
    <property type="nucleotide sequence ID" value="NZ_JBHSTE010000004.1"/>
</dbReference>
<name>A0ABW1V6W1_9BACL</name>
<dbReference type="PROSITE" id="PS50937">
    <property type="entry name" value="HTH_MERR_2"/>
    <property type="match status" value="1"/>
</dbReference>
<gene>
    <name evidence="2" type="ORF">ACFP56_11985</name>
</gene>
<evidence type="ECO:0000313" key="2">
    <source>
        <dbReference type="EMBL" id="MFC6333338.1"/>
    </source>
</evidence>
<evidence type="ECO:0000313" key="3">
    <source>
        <dbReference type="Proteomes" id="UP001596233"/>
    </source>
</evidence>
<dbReference type="InterPro" id="IPR010499">
    <property type="entry name" value="AraC_E-bd"/>
</dbReference>
<dbReference type="Proteomes" id="UP001596233">
    <property type="component" value="Unassembled WGS sequence"/>
</dbReference>
<keyword evidence="3" id="KW-1185">Reference proteome</keyword>
<organism evidence="2 3">
    <name type="scientific">Paenibacillus septentrionalis</name>
    <dbReference type="NCBI Taxonomy" id="429342"/>
    <lineage>
        <taxon>Bacteria</taxon>
        <taxon>Bacillati</taxon>
        <taxon>Bacillota</taxon>
        <taxon>Bacilli</taxon>
        <taxon>Bacillales</taxon>
        <taxon>Paenibacillaceae</taxon>
        <taxon>Paenibacillus</taxon>
    </lineage>
</organism>
<dbReference type="Gene3D" id="3.20.80.10">
    <property type="entry name" value="Regulatory factor, effector binding domain"/>
    <property type="match status" value="1"/>
</dbReference>
<accession>A0ABW1V6W1</accession>
<dbReference type="PANTHER" id="PTHR36444:SF2">
    <property type="entry name" value="TRANSCRIPTIONAL REGULATOR PROTEIN YOBU-RELATED"/>
    <property type="match status" value="1"/>
</dbReference>
<dbReference type="EMBL" id="JBHSTE010000004">
    <property type="protein sequence ID" value="MFC6333338.1"/>
    <property type="molecule type" value="Genomic_DNA"/>
</dbReference>
<reference evidence="3" key="1">
    <citation type="journal article" date="2019" name="Int. J. Syst. Evol. Microbiol.">
        <title>The Global Catalogue of Microorganisms (GCM) 10K type strain sequencing project: providing services to taxonomists for standard genome sequencing and annotation.</title>
        <authorList>
            <consortium name="The Broad Institute Genomics Platform"/>
            <consortium name="The Broad Institute Genome Sequencing Center for Infectious Disease"/>
            <person name="Wu L."/>
            <person name="Ma J."/>
        </authorList>
    </citation>
    <scope>NUCLEOTIDE SEQUENCE [LARGE SCALE GENOMIC DNA]</scope>
    <source>
        <strain evidence="3">PCU 280</strain>
    </source>
</reference>
<evidence type="ECO:0000259" key="1">
    <source>
        <dbReference type="PROSITE" id="PS50937"/>
    </source>
</evidence>
<dbReference type="Pfam" id="PF13411">
    <property type="entry name" value="MerR_1"/>
    <property type="match status" value="1"/>
</dbReference>
<feature type="domain" description="HTH merR-type" evidence="1">
    <location>
        <begin position="1"/>
        <end position="71"/>
    </location>
</feature>
<dbReference type="InterPro" id="IPR000551">
    <property type="entry name" value="MerR-type_HTH_dom"/>
</dbReference>
<dbReference type="PANTHER" id="PTHR36444">
    <property type="entry name" value="TRANSCRIPTIONAL REGULATOR PROTEIN YOBU-RELATED"/>
    <property type="match status" value="1"/>
</dbReference>
<comment type="caution">
    <text evidence="2">The sequence shown here is derived from an EMBL/GenBank/DDBJ whole genome shotgun (WGS) entry which is preliminary data.</text>
</comment>
<dbReference type="Pfam" id="PF14526">
    <property type="entry name" value="Cass2"/>
    <property type="match status" value="1"/>
</dbReference>
<dbReference type="SMART" id="SM00871">
    <property type="entry name" value="AraC_E_bind"/>
    <property type="match status" value="1"/>
</dbReference>
<dbReference type="InterPro" id="IPR009061">
    <property type="entry name" value="DNA-bd_dom_put_sf"/>
</dbReference>
<dbReference type="SMART" id="SM00422">
    <property type="entry name" value="HTH_MERR"/>
    <property type="match status" value="1"/>
</dbReference>
<dbReference type="InterPro" id="IPR011256">
    <property type="entry name" value="Reg_factor_effector_dom_sf"/>
</dbReference>
<proteinExistence type="predicted"/>
<dbReference type="InterPro" id="IPR053182">
    <property type="entry name" value="YobU-like_regulator"/>
</dbReference>
<dbReference type="Gene3D" id="1.10.1660.10">
    <property type="match status" value="1"/>
</dbReference>
<dbReference type="InterPro" id="IPR029441">
    <property type="entry name" value="Cass2"/>
</dbReference>
<dbReference type="SUPFAM" id="SSF46955">
    <property type="entry name" value="Putative DNA-binding domain"/>
    <property type="match status" value="1"/>
</dbReference>
<protein>
    <submittedName>
        <fullName evidence="2">GyrI-like domain-containing protein</fullName>
    </submittedName>
</protein>